<evidence type="ECO:0000256" key="1">
    <source>
        <dbReference type="ARBA" id="ARBA00009477"/>
    </source>
</evidence>
<dbReference type="RefSeq" id="WP_302712381.1">
    <property type="nucleotide sequence ID" value="NZ_JAULRT010000052.1"/>
</dbReference>
<dbReference type="PANTHER" id="PTHR30469:SF12">
    <property type="entry name" value="MULTIDRUG RESISTANCE PROTEIN MDTA"/>
    <property type="match status" value="1"/>
</dbReference>
<sequence length="403" mass="43734">MKKFALPLAIVVAGVLTISVLVVAKPKPVPQPAPEAPANVQVNVVEIRPDTLQLAVTAQGTVTPRREISLVAQVSGQVVSVEDHFVDGGFFAADERLIQIDDRDYQAALLAASSRLAAAEQRLAEEEGLSRQARREWRDLGDDSANDLFMRKPQLAAAKANLAAAKADLEVAQLNLERTRISVPYPGRLKETQVDLGQYVSAGTTLATAYDSSVVEVRLPLTEQQAALIDLPFARSTAANQRPEVTVIGTVAGHTQRWQGKLVRTDAYVDRDTRMYYAVVEVPEPFAQQVPLLPGLFVEALIEGRALNNVVKLPRAALYKRDKLLSLNDDNAIVETPVNVLQKSEEYVWVQGDFVAGTQVTLEKQSLTPVGMIVDPQRPLPAEQNAEPAQLADTAAAVTAAEE</sequence>
<comment type="similarity">
    <text evidence="1">Belongs to the membrane fusion protein (MFP) (TC 8.A.1) family.</text>
</comment>
<evidence type="ECO:0000313" key="6">
    <source>
        <dbReference type="Proteomes" id="UP001168380"/>
    </source>
</evidence>
<dbReference type="Gene3D" id="2.40.50.100">
    <property type="match status" value="1"/>
</dbReference>
<evidence type="ECO:0000313" key="5">
    <source>
        <dbReference type="EMBL" id="MDO3382221.1"/>
    </source>
</evidence>
<keyword evidence="2" id="KW-0175">Coiled coil</keyword>
<dbReference type="PANTHER" id="PTHR30469">
    <property type="entry name" value="MULTIDRUG RESISTANCE PROTEIN MDTA"/>
    <property type="match status" value="1"/>
</dbReference>
<reference evidence="5" key="1">
    <citation type="submission" date="2023-07" db="EMBL/GenBank/DDBJ databases">
        <title>Gilvimarinus algae sp. nov., isolated from the surface of Kelp.</title>
        <authorList>
            <person name="Sun Y.Y."/>
            <person name="Gong Y."/>
            <person name="Du Z.J."/>
        </authorList>
    </citation>
    <scope>NUCLEOTIDE SEQUENCE</scope>
    <source>
        <strain evidence="5">SDUM040014</strain>
    </source>
</reference>
<feature type="region of interest" description="Disordered" evidence="3">
    <location>
        <begin position="379"/>
        <end position="403"/>
    </location>
</feature>
<dbReference type="Gene3D" id="2.40.30.170">
    <property type="match status" value="1"/>
</dbReference>
<evidence type="ECO:0000256" key="3">
    <source>
        <dbReference type="SAM" id="MobiDB-lite"/>
    </source>
</evidence>
<proteinExistence type="inferred from homology"/>
<name>A0ABT8TE72_9GAMM</name>
<dbReference type="NCBIfam" id="TIGR01730">
    <property type="entry name" value="RND_mfp"/>
    <property type="match status" value="1"/>
</dbReference>
<dbReference type="Gene3D" id="1.10.287.470">
    <property type="entry name" value="Helix hairpin bin"/>
    <property type="match status" value="1"/>
</dbReference>
<dbReference type="Pfam" id="PF25917">
    <property type="entry name" value="BSH_RND"/>
    <property type="match status" value="1"/>
</dbReference>
<dbReference type="Proteomes" id="UP001168380">
    <property type="component" value="Unassembled WGS sequence"/>
</dbReference>
<dbReference type="InterPro" id="IPR058625">
    <property type="entry name" value="MdtA-like_BSH"/>
</dbReference>
<protein>
    <submittedName>
        <fullName evidence="5">Efflux RND transporter periplasmic adaptor subunit</fullName>
    </submittedName>
</protein>
<feature type="coiled-coil region" evidence="2">
    <location>
        <begin position="109"/>
        <end position="182"/>
    </location>
</feature>
<evidence type="ECO:0000259" key="4">
    <source>
        <dbReference type="Pfam" id="PF25917"/>
    </source>
</evidence>
<dbReference type="InterPro" id="IPR006143">
    <property type="entry name" value="RND_pump_MFP"/>
</dbReference>
<comment type="caution">
    <text evidence="5">The sequence shown here is derived from an EMBL/GenBank/DDBJ whole genome shotgun (WGS) entry which is preliminary data.</text>
</comment>
<feature type="compositionally biased region" description="Low complexity" evidence="3">
    <location>
        <begin position="389"/>
        <end position="403"/>
    </location>
</feature>
<organism evidence="5 6">
    <name type="scientific">Gilvimarinus algae</name>
    <dbReference type="NCBI Taxonomy" id="3058037"/>
    <lineage>
        <taxon>Bacteria</taxon>
        <taxon>Pseudomonadati</taxon>
        <taxon>Pseudomonadota</taxon>
        <taxon>Gammaproteobacteria</taxon>
        <taxon>Cellvibrionales</taxon>
        <taxon>Cellvibrionaceae</taxon>
        <taxon>Gilvimarinus</taxon>
    </lineage>
</organism>
<keyword evidence="6" id="KW-1185">Reference proteome</keyword>
<dbReference type="SUPFAM" id="SSF111369">
    <property type="entry name" value="HlyD-like secretion proteins"/>
    <property type="match status" value="1"/>
</dbReference>
<dbReference type="EMBL" id="JAULRT010000052">
    <property type="protein sequence ID" value="MDO3382221.1"/>
    <property type="molecule type" value="Genomic_DNA"/>
</dbReference>
<feature type="domain" description="Multidrug resistance protein MdtA-like barrel-sandwich hybrid" evidence="4">
    <location>
        <begin position="67"/>
        <end position="208"/>
    </location>
</feature>
<gene>
    <name evidence="5" type="ORF">QWI16_08535</name>
</gene>
<accession>A0ABT8TE72</accession>
<evidence type="ECO:0000256" key="2">
    <source>
        <dbReference type="SAM" id="Coils"/>
    </source>
</evidence>